<evidence type="ECO:0000313" key="1">
    <source>
        <dbReference type="Proteomes" id="UP000887564"/>
    </source>
</evidence>
<dbReference type="Proteomes" id="UP000887564">
    <property type="component" value="Unplaced"/>
</dbReference>
<protein>
    <submittedName>
        <fullName evidence="2">Uncharacterized protein</fullName>
    </submittedName>
</protein>
<organism evidence="1 2">
    <name type="scientific">Parascaris equorum</name>
    <name type="common">Equine roundworm</name>
    <dbReference type="NCBI Taxonomy" id="6256"/>
    <lineage>
        <taxon>Eukaryota</taxon>
        <taxon>Metazoa</taxon>
        <taxon>Ecdysozoa</taxon>
        <taxon>Nematoda</taxon>
        <taxon>Chromadorea</taxon>
        <taxon>Rhabditida</taxon>
        <taxon>Spirurina</taxon>
        <taxon>Ascaridomorpha</taxon>
        <taxon>Ascaridoidea</taxon>
        <taxon>Ascarididae</taxon>
        <taxon>Parascaris</taxon>
    </lineage>
</organism>
<name>A0A914RD60_PAREQ</name>
<accession>A0A914RD60</accession>
<keyword evidence="1" id="KW-1185">Reference proteome</keyword>
<dbReference type="AlphaFoldDB" id="A0A914RD60"/>
<sequence length="53" mass="6067">MLNTLTLASVRGCHSSERVLIMRMKKHMITIRCKKMKGLCSLLAVERPLLLQL</sequence>
<reference evidence="2" key="1">
    <citation type="submission" date="2022-11" db="UniProtKB">
        <authorList>
            <consortium name="WormBaseParasite"/>
        </authorList>
    </citation>
    <scope>IDENTIFICATION</scope>
</reference>
<dbReference type="WBParaSite" id="PEQ_0000267001-mRNA-1">
    <property type="protein sequence ID" value="PEQ_0000267001-mRNA-1"/>
    <property type="gene ID" value="PEQ_0000267001"/>
</dbReference>
<evidence type="ECO:0000313" key="2">
    <source>
        <dbReference type="WBParaSite" id="PEQ_0000267001-mRNA-1"/>
    </source>
</evidence>
<proteinExistence type="predicted"/>